<evidence type="ECO:0000313" key="5">
    <source>
        <dbReference type="Proteomes" id="UP000660070"/>
    </source>
</evidence>
<sequence>MMKANYFFSLLKTLIIFGSFFLVQMNAQDIDNDGVLDSSDNCKYTYNPDQTDEDGDQIGDACDCEKTIGNPGGLHTPAILIFAHPSTTVNNGDLVSFTSIIDSGGSSPIYQWRKNGVNVGTNIATYSDNILNNGDVITCELKSDIICTAGNVRSSNTLTITINTLSATESNLQETNPSIYPNPASNLIFIKNFKNISGIKIYDSTERIVKNLKTNTDAVDVSNLNKGIYFIEILSGNKSFKTKFIKE</sequence>
<accession>A0ABS0F8B7</accession>
<dbReference type="SUPFAM" id="SSF103647">
    <property type="entry name" value="TSP type-3 repeat"/>
    <property type="match status" value="1"/>
</dbReference>
<proteinExistence type="predicted"/>
<dbReference type="InterPro" id="IPR013783">
    <property type="entry name" value="Ig-like_fold"/>
</dbReference>
<evidence type="ECO:0000256" key="1">
    <source>
        <dbReference type="ARBA" id="ARBA00022729"/>
    </source>
</evidence>
<dbReference type="Pfam" id="PF02412">
    <property type="entry name" value="TSP_3"/>
    <property type="match status" value="1"/>
</dbReference>
<dbReference type="InterPro" id="IPR028974">
    <property type="entry name" value="TSP_type-3_rpt"/>
</dbReference>
<keyword evidence="1 2" id="KW-0732">Signal</keyword>
<comment type="caution">
    <text evidence="4">The sequence shown here is derived from an EMBL/GenBank/DDBJ whole genome shotgun (WGS) entry which is preliminary data.</text>
</comment>
<organism evidence="4 5">
    <name type="scientific">Kaistella gelatinilytica</name>
    <dbReference type="NCBI Taxonomy" id="2787636"/>
    <lineage>
        <taxon>Bacteria</taxon>
        <taxon>Pseudomonadati</taxon>
        <taxon>Bacteroidota</taxon>
        <taxon>Flavobacteriia</taxon>
        <taxon>Flavobacteriales</taxon>
        <taxon>Weeksellaceae</taxon>
        <taxon>Chryseobacterium group</taxon>
        <taxon>Kaistella</taxon>
    </lineage>
</organism>
<keyword evidence="5" id="KW-1185">Reference proteome</keyword>
<dbReference type="InterPro" id="IPR026444">
    <property type="entry name" value="Secre_tail"/>
</dbReference>
<dbReference type="Gene3D" id="2.60.40.10">
    <property type="entry name" value="Immunoglobulins"/>
    <property type="match status" value="1"/>
</dbReference>
<feature type="domain" description="Ig-like" evidence="3">
    <location>
        <begin position="77"/>
        <end position="159"/>
    </location>
</feature>
<dbReference type="Gene3D" id="4.10.1080.10">
    <property type="entry name" value="TSP type-3 repeat"/>
    <property type="match status" value="1"/>
</dbReference>
<dbReference type="InterPro" id="IPR007110">
    <property type="entry name" value="Ig-like_dom"/>
</dbReference>
<protein>
    <submittedName>
        <fullName evidence="4">T9SS type A sorting domain-containing protein</fullName>
    </submittedName>
</protein>
<dbReference type="PROSITE" id="PS50835">
    <property type="entry name" value="IG_LIKE"/>
    <property type="match status" value="1"/>
</dbReference>
<feature type="signal peptide" evidence="2">
    <location>
        <begin position="1"/>
        <end position="27"/>
    </location>
</feature>
<feature type="chain" id="PRO_5045604442" evidence="2">
    <location>
        <begin position="28"/>
        <end position="247"/>
    </location>
</feature>
<evidence type="ECO:0000313" key="4">
    <source>
        <dbReference type="EMBL" id="MBF8455951.1"/>
    </source>
</evidence>
<evidence type="ECO:0000259" key="3">
    <source>
        <dbReference type="PROSITE" id="PS50835"/>
    </source>
</evidence>
<reference evidence="4 5" key="1">
    <citation type="submission" date="2020-11" db="EMBL/GenBank/DDBJ databases">
        <title>Kaistella gelatinilytica sp. nov., a flavobacterium isolated from Antarctic Soil.</title>
        <authorList>
            <person name="Li J."/>
        </authorList>
    </citation>
    <scope>NUCLEOTIDE SEQUENCE [LARGE SCALE GENOMIC DNA]</scope>
    <source>
        <strain evidence="4 5">G5-32</strain>
    </source>
</reference>
<dbReference type="Pfam" id="PF18962">
    <property type="entry name" value="Por_Secre_tail"/>
    <property type="match status" value="1"/>
</dbReference>
<dbReference type="Proteomes" id="UP000660070">
    <property type="component" value="Unassembled WGS sequence"/>
</dbReference>
<gene>
    <name evidence="4" type="ORF">IV494_02055</name>
</gene>
<name>A0ABS0F8B7_9FLAO</name>
<evidence type="ECO:0000256" key="2">
    <source>
        <dbReference type="SAM" id="SignalP"/>
    </source>
</evidence>
<dbReference type="NCBIfam" id="TIGR04183">
    <property type="entry name" value="Por_Secre_tail"/>
    <property type="match status" value="1"/>
</dbReference>
<dbReference type="EMBL" id="JADPVI010000001">
    <property type="protein sequence ID" value="MBF8455951.1"/>
    <property type="molecule type" value="Genomic_DNA"/>
</dbReference>
<dbReference type="InterPro" id="IPR003367">
    <property type="entry name" value="Thrombospondin_3-like_rpt"/>
</dbReference>